<proteinExistence type="inferred from homology"/>
<dbReference type="SMART" id="SM00098">
    <property type="entry name" value="alkPPc"/>
    <property type="match status" value="1"/>
</dbReference>
<dbReference type="EMBL" id="QFPO01000006">
    <property type="protein sequence ID" value="PZQ15519.1"/>
    <property type="molecule type" value="Genomic_DNA"/>
</dbReference>
<evidence type="ECO:0000313" key="5">
    <source>
        <dbReference type="EMBL" id="PZQ15519.1"/>
    </source>
</evidence>
<feature type="binding site" evidence="3">
    <location>
        <position position="342"/>
    </location>
    <ligand>
        <name>Mg(2+)</name>
        <dbReference type="ChEBI" id="CHEBI:18420"/>
    </ligand>
</feature>
<dbReference type="PANTHER" id="PTHR11596">
    <property type="entry name" value="ALKALINE PHOSPHATASE"/>
    <property type="match status" value="1"/>
</dbReference>
<feature type="binding site" evidence="3">
    <location>
        <position position="75"/>
    </location>
    <ligand>
        <name>Mg(2+)</name>
        <dbReference type="ChEBI" id="CHEBI:18420"/>
    </ligand>
</feature>
<dbReference type="GO" id="GO:0004035">
    <property type="term" value="F:alkaline phosphatase activity"/>
    <property type="evidence" value="ECO:0007669"/>
    <property type="project" value="TreeGrafter"/>
</dbReference>
<gene>
    <name evidence="5" type="ORF">DI564_08425</name>
</gene>
<evidence type="ECO:0000256" key="4">
    <source>
        <dbReference type="RuleBase" id="RU003946"/>
    </source>
</evidence>
<feature type="binding site" evidence="3">
    <location>
        <position position="75"/>
    </location>
    <ligand>
        <name>Zn(2+)</name>
        <dbReference type="ChEBI" id="CHEBI:29105"/>
        <label>2</label>
    </ligand>
</feature>
<dbReference type="PANTHER" id="PTHR11596:SF5">
    <property type="entry name" value="ALKALINE PHOSPHATASE"/>
    <property type="match status" value="1"/>
</dbReference>
<feature type="active site" description="Phosphoserine intermediate" evidence="2">
    <location>
        <position position="125"/>
    </location>
</feature>
<feature type="binding site" evidence="3">
    <location>
        <position position="495"/>
    </location>
    <ligand>
        <name>Zn(2+)</name>
        <dbReference type="ChEBI" id="CHEBI:29105"/>
        <label>2</label>
    </ligand>
</feature>
<organism evidence="5 6">
    <name type="scientific">Rhodanobacter denitrificans</name>
    <dbReference type="NCBI Taxonomy" id="666685"/>
    <lineage>
        <taxon>Bacteria</taxon>
        <taxon>Pseudomonadati</taxon>
        <taxon>Pseudomonadota</taxon>
        <taxon>Gammaproteobacteria</taxon>
        <taxon>Lysobacterales</taxon>
        <taxon>Rhodanobacteraceae</taxon>
        <taxon>Rhodanobacter</taxon>
    </lineage>
</organism>
<comment type="cofactor">
    <cofactor evidence="3">
        <name>Zn(2+)</name>
        <dbReference type="ChEBI" id="CHEBI:29105"/>
    </cofactor>
    <text evidence="3">Binds 2 Zn(2+) ions.</text>
</comment>
<dbReference type="Proteomes" id="UP000249046">
    <property type="component" value="Unassembled WGS sequence"/>
</dbReference>
<dbReference type="SUPFAM" id="SSF53649">
    <property type="entry name" value="Alkaline phosphatase-like"/>
    <property type="match status" value="1"/>
</dbReference>
<feature type="binding site" evidence="3">
    <location>
        <position position="388"/>
    </location>
    <ligand>
        <name>Zn(2+)</name>
        <dbReference type="ChEBI" id="CHEBI:29105"/>
        <label>2</label>
    </ligand>
</feature>
<keyword evidence="1" id="KW-0597">Phosphoprotein</keyword>
<evidence type="ECO:0000256" key="1">
    <source>
        <dbReference type="ARBA" id="ARBA00022553"/>
    </source>
</evidence>
<dbReference type="Gene3D" id="3.40.720.10">
    <property type="entry name" value="Alkaline Phosphatase, subunit A"/>
    <property type="match status" value="1"/>
</dbReference>
<keyword evidence="3" id="KW-0479">Metal-binding</keyword>
<dbReference type="CDD" id="cd16012">
    <property type="entry name" value="ALP"/>
    <property type="match status" value="1"/>
</dbReference>
<evidence type="ECO:0000256" key="3">
    <source>
        <dbReference type="PIRSR" id="PIRSR601952-2"/>
    </source>
</evidence>
<feature type="binding site" evidence="3">
    <location>
        <position position="389"/>
    </location>
    <ligand>
        <name>Zn(2+)</name>
        <dbReference type="ChEBI" id="CHEBI:29105"/>
        <label>2</label>
    </ligand>
</feature>
<keyword evidence="3" id="KW-0460">Magnesium</keyword>
<dbReference type="AlphaFoldDB" id="A0A2W5KHP9"/>
<evidence type="ECO:0000256" key="2">
    <source>
        <dbReference type="PIRSR" id="PIRSR601952-1"/>
    </source>
</evidence>
<comment type="caution">
    <text evidence="5">The sequence shown here is derived from an EMBL/GenBank/DDBJ whole genome shotgun (WGS) entry which is preliminary data.</text>
</comment>
<dbReference type="InterPro" id="IPR017850">
    <property type="entry name" value="Alkaline_phosphatase_core_sf"/>
</dbReference>
<reference evidence="5 6" key="1">
    <citation type="submission" date="2017-08" db="EMBL/GenBank/DDBJ databases">
        <title>Infants hospitalized years apart are colonized by the same room-sourced microbial strains.</title>
        <authorList>
            <person name="Brooks B."/>
            <person name="Olm M.R."/>
            <person name="Firek B.A."/>
            <person name="Baker R."/>
            <person name="Thomas B.C."/>
            <person name="Morowitz M.J."/>
            <person name="Banfield J.F."/>
        </authorList>
    </citation>
    <scope>NUCLEOTIDE SEQUENCE [LARGE SCALE GENOMIC DNA]</scope>
    <source>
        <strain evidence="5">S2_005_003_R2_42</strain>
    </source>
</reference>
<feature type="binding site" evidence="3">
    <location>
        <position position="186"/>
    </location>
    <ligand>
        <name>Mg(2+)</name>
        <dbReference type="ChEBI" id="CHEBI:18420"/>
    </ligand>
</feature>
<dbReference type="Pfam" id="PF00245">
    <property type="entry name" value="Alk_phosphatase"/>
    <property type="match status" value="1"/>
</dbReference>
<feature type="binding site" evidence="3">
    <location>
        <position position="351"/>
    </location>
    <ligand>
        <name>Zn(2+)</name>
        <dbReference type="ChEBI" id="CHEBI:29105"/>
        <label>2</label>
    </ligand>
</feature>
<sequence>MAAAVIGVGLAGCTATRPAPPTSATTEAPAIEVPAIARPGGETPEWWFRAGAATASAARGGTAGRARNLIVFIGDGMSLATIASARILEGQRRGDSGEENRLSFETFPHTALSRTYETNQQTPDSAGTMSAIMTGVKTRAGVISVNQRVPRGDCAAMRGNEAVTLLELAQAAGLATGVVTTARVTHATPAATYGHSPDRHWEHDAALPAAARAQGCLDLARQLVESAAPIDLVLGGGRARFLPASQPDPEYAGRSGLRQDGRDLTAEWLRHPGAAYVWNADQLSALDPARSGPVLGLFEPGHLQYQHERGADAGGEPSLATMTRLAIDRLARAPDGYFLMVESGRIDHAHHAGNAFRALDETIALSDAVRVAREMTGADDTLILVTADHAHTLSFAGYPVRGNPILGLVHGVADEDHDDPGPALDLLGRPYTTLSYANGPGYVGASATQAAGSKRFPHLPGRAEPATGRPDLRGIDTGSPDYLQEALLPLASESHSGEDVAVFASGPGADAVRGSLEQNVLFHLLAQANTPIRRTLCALGSCDRQGIPVTLPERARLLELRR</sequence>
<accession>A0A2W5KHP9</accession>
<name>A0A2W5KHP9_9GAMM</name>
<protein>
    <submittedName>
        <fullName evidence="5">Alkaline phosphatase</fullName>
    </submittedName>
</protein>
<evidence type="ECO:0000313" key="6">
    <source>
        <dbReference type="Proteomes" id="UP000249046"/>
    </source>
</evidence>
<feature type="binding site" evidence="3">
    <location>
        <position position="188"/>
    </location>
    <ligand>
        <name>Mg(2+)</name>
        <dbReference type="ChEBI" id="CHEBI:18420"/>
    </ligand>
</feature>
<dbReference type="GO" id="GO:0046872">
    <property type="term" value="F:metal ion binding"/>
    <property type="evidence" value="ECO:0007669"/>
    <property type="project" value="UniProtKB-KW"/>
</dbReference>
<dbReference type="PRINTS" id="PR00113">
    <property type="entry name" value="ALKPHPHTASE"/>
</dbReference>
<feature type="binding site" evidence="3">
    <location>
        <position position="347"/>
    </location>
    <ligand>
        <name>Zn(2+)</name>
        <dbReference type="ChEBI" id="CHEBI:29105"/>
        <label>2</label>
    </ligand>
</feature>
<comment type="cofactor">
    <cofactor evidence="3">
        <name>Mg(2+)</name>
        <dbReference type="ChEBI" id="CHEBI:18420"/>
    </cofactor>
    <text evidence="3">Binds 1 Mg(2+) ion.</text>
</comment>
<dbReference type="InterPro" id="IPR001952">
    <property type="entry name" value="Alkaline_phosphatase"/>
</dbReference>
<comment type="similarity">
    <text evidence="4">Belongs to the alkaline phosphatase family.</text>
</comment>
<keyword evidence="3" id="KW-0862">Zinc</keyword>